<dbReference type="InterPro" id="IPR029045">
    <property type="entry name" value="ClpP/crotonase-like_dom_sf"/>
</dbReference>
<comment type="subcellular location">
    <subcellularLocation>
        <location evidence="1 19">Cytoplasm</location>
    </subcellularLocation>
</comment>
<evidence type="ECO:0000313" key="24">
    <source>
        <dbReference type="Proteomes" id="UP000659904"/>
    </source>
</evidence>
<dbReference type="EC" id="2.1.3.15" evidence="19"/>
<comment type="function">
    <text evidence="17 20">Component of the acetyl coenzyme A carboxylase (ACC) complex. Biotin carboxylase (BC) catalyzes the carboxylation of biotin on its carrier protein (BCCP) and then the CO(2) group is transferred by the transcarboxylase to acetyl-CoA to form malonyl-CoA.</text>
</comment>
<dbReference type="Gene3D" id="3.90.226.10">
    <property type="entry name" value="2-enoyl-CoA Hydratase, Chain A, domain 1"/>
    <property type="match status" value="2"/>
</dbReference>
<feature type="binding site" evidence="20">
    <location>
        <position position="35"/>
    </location>
    <ligand>
        <name>Zn(2+)</name>
        <dbReference type="ChEBI" id="CHEBI:29105"/>
    </ligand>
</feature>
<protein>
    <recommendedName>
        <fullName evidence="19 20">Multifunctional fusion protein</fullName>
    </recommendedName>
    <domain>
        <recommendedName>
            <fullName evidence="19">Acetyl-coenzyme A carboxylase carboxyl transferase subunit alpha</fullName>
            <shortName evidence="19">ACCase subunit alpha</shortName>
            <shortName evidence="19">Acetyl-CoA carboxylase carboxyltransferase subunit alpha</shortName>
            <ecNumber evidence="19">2.1.3.15</ecNumber>
        </recommendedName>
    </domain>
    <domain>
        <recommendedName>
            <fullName evidence="20">Acetyl-coenzyme A carboxylase carboxyl transferase subunit beta</fullName>
            <shortName evidence="20">ACCase subunit beta</shortName>
            <shortName evidence="20">Acetyl-CoA carboxylase carboxyltransferase subunit beta</shortName>
        </recommendedName>
    </domain>
</protein>
<keyword evidence="11 20" id="KW-0863">Zinc-finger</keyword>
<comment type="subunit">
    <text evidence="19">Acetyl-CoA carboxylase is a heterohexamer composed of biotin carboxyl carrier protein (AccB), biotin carboxylase (AccC) and two subunits each of ACCase subunit alpha (AccA) and ACCase subunit beta (AccD).</text>
</comment>
<comment type="subunit">
    <text evidence="5">Acetyl-CoA carboxylase is a heterotetramer composed of biotin carboxyl carrier protein (AccB), biotin carboxylase (AccC) and two subunits of ACCase subunit beta/alpha.</text>
</comment>
<evidence type="ECO:0000256" key="2">
    <source>
        <dbReference type="ARBA" id="ARBA00004956"/>
    </source>
</evidence>
<evidence type="ECO:0000256" key="11">
    <source>
        <dbReference type="ARBA" id="ARBA00022771"/>
    </source>
</evidence>
<evidence type="ECO:0000256" key="16">
    <source>
        <dbReference type="ARBA" id="ARBA00023160"/>
    </source>
</evidence>
<comment type="cofactor">
    <cofactor evidence="20">
        <name>Zn(2+)</name>
        <dbReference type="ChEBI" id="CHEBI:29105"/>
    </cofactor>
    <text evidence="20">Binds 1 zinc ion per subunit.</text>
</comment>
<dbReference type="PANTHER" id="PTHR42853">
    <property type="entry name" value="ACETYL-COENZYME A CARBOXYLASE CARBOXYL TRANSFERASE SUBUNIT ALPHA"/>
    <property type="match status" value="1"/>
</dbReference>
<keyword evidence="24" id="KW-1185">Reference proteome</keyword>
<sequence>MLRRSLAKRGCVVTGEAGPGIAPGSAGPAAEWVSCSRCQAVVYGKRLARSSGICPQCGHCRPLAAWDRIALLADPGSVEPLDLVADAADPLRFVDDKPYPQRIAEARRATGLTEAVVCCRLRMAGTPAIAAVMDFRFMGGSLSGAVGELITGAAETALAQRLPLLLVTASGGVRMQEGVIGLMQMAKTAQALHQLDEAGLPTVCLVTDPTYGGVAASFAMLGDVVVAEPGARLGFAGPRVIAQTIKQELPAGFQTAEFLLARGFLDLICPRPALRHRIGRLLAVGTRRDALPPAPVEGGASTVVRDPALLPERPAWEAVRRARNIARPTTSDYFSMVLDDFEELHGDRVGGDCPAIVGGVGRLGGTPLVVIGHEKGHTTRELARRNYGMPGPAGYRKAARLLRLAAKWGLPVVTLVDTPGAHPGVDAEEQGQATAIAENLRLMGSLPVPVVTVITGEGCSGGALGIAVADRVLIMENAVYTVISPEGCAAILWRDAAAAPAAAQALRVDARSLLELGVVEGVIPEPPGGAEADHAAAAAALRAAVHAELADLAGLDQSRLVAQRRARFRRFGSSRRPDEAVLIPTEGGSW</sequence>
<feature type="domain" description="CoA carboxyltransferase N-terminal" evidence="21">
    <location>
        <begin position="31"/>
        <end position="300"/>
    </location>
</feature>
<dbReference type="HAMAP" id="MF_00823">
    <property type="entry name" value="AcetylCoA_CT_alpha"/>
    <property type="match status" value="1"/>
</dbReference>
<evidence type="ECO:0000256" key="7">
    <source>
        <dbReference type="ARBA" id="ARBA00022516"/>
    </source>
</evidence>
<evidence type="ECO:0000256" key="13">
    <source>
        <dbReference type="ARBA" id="ARBA00022833"/>
    </source>
</evidence>
<evidence type="ECO:0000256" key="3">
    <source>
        <dbReference type="ARBA" id="ARBA00006276"/>
    </source>
</evidence>
<comment type="similarity">
    <text evidence="20">Belongs to the AccD/PCCB family.</text>
</comment>
<evidence type="ECO:0000256" key="19">
    <source>
        <dbReference type="HAMAP-Rule" id="MF_00823"/>
    </source>
</evidence>
<dbReference type="GO" id="GO:0005524">
    <property type="term" value="F:ATP binding"/>
    <property type="evidence" value="ECO:0007669"/>
    <property type="project" value="UniProtKB-KW"/>
</dbReference>
<keyword evidence="10 19" id="KW-0547">Nucleotide-binding</keyword>
<dbReference type="HAMAP" id="MF_01395">
    <property type="entry name" value="AcetylCoA_CT_beta"/>
    <property type="match status" value="1"/>
</dbReference>
<evidence type="ECO:0000256" key="12">
    <source>
        <dbReference type="ARBA" id="ARBA00022832"/>
    </source>
</evidence>
<dbReference type="GO" id="GO:0006633">
    <property type="term" value="P:fatty acid biosynthetic process"/>
    <property type="evidence" value="ECO:0007669"/>
    <property type="project" value="UniProtKB-KW"/>
</dbReference>
<dbReference type="InterPro" id="IPR001095">
    <property type="entry name" value="Acetyl_CoA_COase_a_su"/>
</dbReference>
<dbReference type="PANTHER" id="PTHR42853:SF3">
    <property type="entry name" value="ACETYL-COENZYME A CARBOXYLASE CARBOXYL TRANSFERASE SUBUNIT ALPHA, CHLOROPLASTIC"/>
    <property type="match status" value="1"/>
</dbReference>
<evidence type="ECO:0000259" key="21">
    <source>
        <dbReference type="PROSITE" id="PS50980"/>
    </source>
</evidence>
<evidence type="ECO:0000256" key="8">
    <source>
        <dbReference type="ARBA" id="ARBA00022679"/>
    </source>
</evidence>
<dbReference type="SUPFAM" id="SSF52096">
    <property type="entry name" value="ClpP/crotonase"/>
    <property type="match status" value="2"/>
</dbReference>
<evidence type="ECO:0000259" key="22">
    <source>
        <dbReference type="PROSITE" id="PS50989"/>
    </source>
</evidence>
<dbReference type="PROSITE" id="PS50989">
    <property type="entry name" value="COA_CT_CTER"/>
    <property type="match status" value="1"/>
</dbReference>
<evidence type="ECO:0000256" key="6">
    <source>
        <dbReference type="ARBA" id="ARBA00022490"/>
    </source>
</evidence>
<dbReference type="Pfam" id="PF03255">
    <property type="entry name" value="ACCA"/>
    <property type="match status" value="1"/>
</dbReference>
<evidence type="ECO:0000256" key="5">
    <source>
        <dbReference type="ARBA" id="ARBA00011664"/>
    </source>
</evidence>
<dbReference type="GO" id="GO:2001295">
    <property type="term" value="P:malonyl-CoA biosynthetic process"/>
    <property type="evidence" value="ECO:0007669"/>
    <property type="project" value="UniProtKB-UniRule"/>
</dbReference>
<evidence type="ECO:0000256" key="4">
    <source>
        <dbReference type="ARBA" id="ARBA00010284"/>
    </source>
</evidence>
<dbReference type="GO" id="GO:0016743">
    <property type="term" value="F:carboxyl- or carbamoyltransferase activity"/>
    <property type="evidence" value="ECO:0007669"/>
    <property type="project" value="UniProtKB-UniRule"/>
</dbReference>
<keyword evidence="9 20" id="KW-0479">Metal-binding</keyword>
<dbReference type="Proteomes" id="UP000659904">
    <property type="component" value="Unassembled WGS sequence"/>
</dbReference>
<dbReference type="InterPro" id="IPR011763">
    <property type="entry name" value="COA_CT_C"/>
</dbReference>
<keyword evidence="13 20" id="KW-0862">Zinc</keyword>
<dbReference type="GO" id="GO:0008270">
    <property type="term" value="F:zinc ion binding"/>
    <property type="evidence" value="ECO:0007669"/>
    <property type="project" value="UniProtKB-UniRule"/>
</dbReference>
<dbReference type="GO" id="GO:0003989">
    <property type="term" value="F:acetyl-CoA carboxylase activity"/>
    <property type="evidence" value="ECO:0007669"/>
    <property type="project" value="InterPro"/>
</dbReference>
<dbReference type="UniPathway" id="UPA00655">
    <property type="reaction ID" value="UER00711"/>
</dbReference>
<dbReference type="InterPro" id="IPR041010">
    <property type="entry name" value="Znf-ACC"/>
</dbReference>
<evidence type="ECO:0000313" key="23">
    <source>
        <dbReference type="EMBL" id="GIF95215.1"/>
    </source>
</evidence>
<comment type="pathway">
    <text evidence="2 19">Lipid metabolism; malonyl-CoA biosynthesis; malonyl-CoA from acetyl-CoA: step 1/1.</text>
</comment>
<evidence type="ECO:0000256" key="18">
    <source>
        <dbReference type="ARBA" id="ARBA00049152"/>
    </source>
</evidence>
<comment type="caution">
    <text evidence="23">The sequence shown here is derived from an EMBL/GenBank/DDBJ whole genome shotgun (WGS) entry which is preliminary data.</text>
</comment>
<feature type="binding site" evidence="20">
    <location>
        <position position="54"/>
    </location>
    <ligand>
        <name>Zn(2+)</name>
        <dbReference type="ChEBI" id="CHEBI:29105"/>
    </ligand>
</feature>
<dbReference type="NCBIfam" id="NF041504">
    <property type="entry name" value="AccA_sub"/>
    <property type="match status" value="1"/>
</dbReference>
<comment type="similarity">
    <text evidence="19">Belongs to the AccA family.</text>
</comment>
<keyword evidence="8 19" id="KW-0808">Transferase</keyword>
<evidence type="ECO:0000256" key="15">
    <source>
        <dbReference type="ARBA" id="ARBA00023098"/>
    </source>
</evidence>
<dbReference type="InterPro" id="IPR000438">
    <property type="entry name" value="Acetyl_CoA_COase_Trfase_b_su"/>
</dbReference>
<evidence type="ECO:0000256" key="10">
    <source>
        <dbReference type="ARBA" id="ARBA00022741"/>
    </source>
</evidence>
<dbReference type="EMBL" id="BONH01000001">
    <property type="protein sequence ID" value="GIF95215.1"/>
    <property type="molecule type" value="Genomic_DNA"/>
</dbReference>
<comment type="similarity">
    <text evidence="3">In the C-terminal section; belongs to the AccA family.</text>
</comment>
<feature type="domain" description="CoA carboxyltransferase C-terminal" evidence="22">
    <location>
        <begin position="307"/>
        <end position="551"/>
    </location>
</feature>
<organism evidence="23 24">
    <name type="scientific">Catellatospora citrea</name>
    <dbReference type="NCBI Taxonomy" id="53366"/>
    <lineage>
        <taxon>Bacteria</taxon>
        <taxon>Bacillati</taxon>
        <taxon>Actinomycetota</taxon>
        <taxon>Actinomycetes</taxon>
        <taxon>Micromonosporales</taxon>
        <taxon>Micromonosporaceae</taxon>
        <taxon>Catellatospora</taxon>
    </lineage>
</organism>
<keyword evidence="14 19" id="KW-0067">ATP-binding</keyword>
<dbReference type="AlphaFoldDB" id="A0A8J3NWG2"/>
<comment type="function">
    <text evidence="19">Component of the acetyl coenzyme A carboxylase (ACC) complex. First, biotin carboxylase catalyzes the carboxylation of biotin on its carrier protein (BCCP) and then the CO(2) group is transferred by the carboxyltransferase to acetyl-CoA to form malonyl-CoA.</text>
</comment>
<feature type="binding site" evidence="20">
    <location>
        <position position="57"/>
    </location>
    <ligand>
        <name>Zn(2+)</name>
        <dbReference type="ChEBI" id="CHEBI:29105"/>
    </ligand>
</feature>
<dbReference type="Pfam" id="PF17848">
    <property type="entry name" value="Zn_ribbon_ACC"/>
    <property type="match status" value="1"/>
</dbReference>
<keyword evidence="12 19" id="KW-0276">Fatty acid metabolism</keyword>
<comment type="catalytic activity">
    <reaction evidence="18 19">
        <text>N(6)-carboxybiotinyl-L-lysyl-[protein] + acetyl-CoA = N(6)-biotinyl-L-lysyl-[protein] + malonyl-CoA</text>
        <dbReference type="Rhea" id="RHEA:54728"/>
        <dbReference type="Rhea" id="RHEA-COMP:10505"/>
        <dbReference type="Rhea" id="RHEA-COMP:10506"/>
        <dbReference type="ChEBI" id="CHEBI:57288"/>
        <dbReference type="ChEBI" id="CHEBI:57384"/>
        <dbReference type="ChEBI" id="CHEBI:83144"/>
        <dbReference type="ChEBI" id="CHEBI:83145"/>
        <dbReference type="EC" id="2.1.3.15"/>
    </reaction>
</comment>
<name>A0A8J3NWG2_9ACTN</name>
<accession>A0A8J3NWG2</accession>
<gene>
    <name evidence="19" type="primary">accA</name>
    <name evidence="20" type="synonym">accD</name>
    <name evidence="23" type="ORF">Cci01nite_03090</name>
</gene>
<dbReference type="PROSITE" id="PS50980">
    <property type="entry name" value="COA_CT_NTER"/>
    <property type="match status" value="1"/>
</dbReference>
<evidence type="ECO:0000256" key="20">
    <source>
        <dbReference type="HAMAP-Rule" id="MF_01395"/>
    </source>
</evidence>
<evidence type="ECO:0000256" key="17">
    <source>
        <dbReference type="ARBA" id="ARBA00025280"/>
    </source>
</evidence>
<comment type="similarity">
    <text evidence="4">In the N-terminal section; belongs to the AccD/PCCB family.</text>
</comment>
<evidence type="ECO:0000256" key="14">
    <source>
        <dbReference type="ARBA" id="ARBA00022840"/>
    </source>
</evidence>
<keyword evidence="15 19" id="KW-0443">Lipid metabolism</keyword>
<evidence type="ECO:0000256" key="1">
    <source>
        <dbReference type="ARBA" id="ARBA00004496"/>
    </source>
</evidence>
<proteinExistence type="inferred from homology"/>
<reference evidence="23 24" key="1">
    <citation type="submission" date="2021-01" db="EMBL/GenBank/DDBJ databases">
        <title>Whole genome shotgun sequence of Catellatospora citrea NBRC 14495.</title>
        <authorList>
            <person name="Komaki H."/>
            <person name="Tamura T."/>
        </authorList>
    </citation>
    <scope>NUCLEOTIDE SEQUENCE [LARGE SCALE GENOMIC DNA]</scope>
    <source>
        <strain evidence="23 24">NBRC 14495</strain>
    </source>
</reference>
<dbReference type="NCBIfam" id="TIGR00513">
    <property type="entry name" value="accA"/>
    <property type="match status" value="1"/>
</dbReference>
<feature type="zinc finger region" description="C4-type" evidence="20">
    <location>
        <begin position="35"/>
        <end position="57"/>
    </location>
</feature>
<dbReference type="InterPro" id="IPR011762">
    <property type="entry name" value="COA_CT_N"/>
</dbReference>
<keyword evidence="7 19" id="KW-0444">Lipid biosynthesis</keyword>
<feature type="binding site" evidence="20">
    <location>
        <position position="38"/>
    </location>
    <ligand>
        <name>Zn(2+)</name>
        <dbReference type="ChEBI" id="CHEBI:29105"/>
    </ligand>
</feature>
<dbReference type="GO" id="GO:0009317">
    <property type="term" value="C:acetyl-CoA carboxylase complex"/>
    <property type="evidence" value="ECO:0007669"/>
    <property type="project" value="InterPro"/>
</dbReference>
<dbReference type="PRINTS" id="PR01069">
    <property type="entry name" value="ACCCTRFRASEA"/>
</dbReference>
<evidence type="ECO:0000256" key="9">
    <source>
        <dbReference type="ARBA" id="ARBA00022723"/>
    </source>
</evidence>
<keyword evidence="16 19" id="KW-0275">Fatty acid biosynthesis</keyword>
<keyword evidence="6 19" id="KW-0963">Cytoplasm</keyword>